<accession>A0AAU7K0P5</accession>
<sequence length="302" mass="35298">MSRFKFFDDEIKKEETLHNKLTYRGEPNNLNYVIIQQQKTVANDQTISDTETKMLWQLENILVDNEGYQLYLNQIEHDVLKTNSQLQHLAAFAKLFNSPTSRLHLRFTKTGKLISVLNQAEILSIWQNMKENELSSLVNANSNESKLIIKAGDNDFANSVSLIGDGILYQLLFPAFYDLGNESRVDKVERDFRSNIFNEKRINLSGERIVEGAGVDEIIIKETFINEKKGNYTQEILEIYNLQYKPILIAELDYEYRVNINYKVFKNSGVLKNVECEVEERLNNNFYFRSHYSFKLKKENYG</sequence>
<proteinExistence type="predicted"/>
<gene>
    <name evidence="1" type="ORF">ABEG20_12260</name>
</gene>
<evidence type="ECO:0000313" key="1">
    <source>
        <dbReference type="EMBL" id="XBO46060.1"/>
    </source>
</evidence>
<dbReference type="EMBL" id="CP157485">
    <property type="protein sequence ID" value="XBO46060.1"/>
    <property type="molecule type" value="Genomic_DNA"/>
</dbReference>
<protein>
    <submittedName>
        <fullName evidence="1">Uncharacterized protein</fullName>
    </submittedName>
</protein>
<dbReference type="AlphaFoldDB" id="A0AAU7K0P5"/>
<dbReference type="RefSeq" id="WP_406823633.1">
    <property type="nucleotide sequence ID" value="NZ_CP157485.1"/>
</dbReference>
<reference evidence="1" key="1">
    <citation type="submission" date="2024-05" db="EMBL/GenBank/DDBJ databases">
        <authorList>
            <person name="Kim S."/>
            <person name="Heo J."/>
            <person name="Choi H."/>
            <person name="Choi Y."/>
            <person name="Kwon S.-W."/>
            <person name="Kim Y."/>
        </authorList>
    </citation>
    <scope>NUCLEOTIDE SEQUENCE</scope>
    <source>
        <strain evidence="1">KACC 23697</strain>
    </source>
</reference>
<organism evidence="1">
    <name type="scientific">Pedobacter sp. KACC 23697</name>
    <dbReference type="NCBI Taxonomy" id="3149230"/>
    <lineage>
        <taxon>Bacteria</taxon>
        <taxon>Pseudomonadati</taxon>
        <taxon>Bacteroidota</taxon>
        <taxon>Sphingobacteriia</taxon>
        <taxon>Sphingobacteriales</taxon>
        <taxon>Sphingobacteriaceae</taxon>
        <taxon>Pedobacter</taxon>
    </lineage>
</organism>
<name>A0AAU7K0P5_9SPHI</name>